<accession>A0ABS9KUA4</accession>
<dbReference type="EMBL" id="JAKLTR010000010">
    <property type="protein sequence ID" value="MCG2615849.1"/>
    <property type="molecule type" value="Genomic_DNA"/>
</dbReference>
<dbReference type="PROSITE" id="PS50088">
    <property type="entry name" value="ANK_REPEAT"/>
    <property type="match status" value="2"/>
</dbReference>
<dbReference type="Pfam" id="PF12796">
    <property type="entry name" value="Ank_2"/>
    <property type="match status" value="1"/>
</dbReference>
<sequence length="326" mass="37197">MIQPNDLKRDLPMKLSNDVLSTTTKVWEVLAASKVGDLYTVKKMVEECPELIYAQYNYTPPIHFAVREGHIDLVRFLLAHGAHDARYKIYPFQESLQVVAQDRGYNEIVALLNEYAADSSLHKFKGDNGEIFYNRTEEQKEFEKAVYEEDLEKTEEILKRYPELVNDETYFWGEGILTFAAKENNRAMIDLLTSYGAKVPDILKWTQFYYFEHDDGAACMMEKGMNANTMSWHHVTILHDMAQKGNSYKAELLLKHGADINALDEEYQSTPLGMAARWGYTAMVQYFLTQGADPGKAGAVWSTPLGWAKKRGHAEIQQILTKAGAK</sequence>
<evidence type="ECO:0000256" key="3">
    <source>
        <dbReference type="PROSITE-ProRule" id="PRU00023"/>
    </source>
</evidence>
<evidence type="ECO:0000313" key="4">
    <source>
        <dbReference type="EMBL" id="MCG2615849.1"/>
    </source>
</evidence>
<organism evidence="4 5">
    <name type="scientific">Terrimonas ginsenosidimutans</name>
    <dbReference type="NCBI Taxonomy" id="2908004"/>
    <lineage>
        <taxon>Bacteria</taxon>
        <taxon>Pseudomonadati</taxon>
        <taxon>Bacteroidota</taxon>
        <taxon>Chitinophagia</taxon>
        <taxon>Chitinophagales</taxon>
        <taxon>Chitinophagaceae</taxon>
        <taxon>Terrimonas</taxon>
    </lineage>
</organism>
<dbReference type="InterPro" id="IPR002110">
    <property type="entry name" value="Ankyrin_rpt"/>
</dbReference>
<dbReference type="Proteomes" id="UP001165367">
    <property type="component" value="Unassembled WGS sequence"/>
</dbReference>
<protein>
    <submittedName>
        <fullName evidence="4">Ankyrin repeat domain-containing protein</fullName>
    </submittedName>
</protein>
<comment type="caution">
    <text evidence="4">The sequence shown here is derived from an EMBL/GenBank/DDBJ whole genome shotgun (WGS) entry which is preliminary data.</text>
</comment>
<gene>
    <name evidence="4" type="ORF">LZZ85_16255</name>
</gene>
<proteinExistence type="predicted"/>
<dbReference type="InterPro" id="IPR036770">
    <property type="entry name" value="Ankyrin_rpt-contain_sf"/>
</dbReference>
<evidence type="ECO:0000313" key="5">
    <source>
        <dbReference type="Proteomes" id="UP001165367"/>
    </source>
</evidence>
<keyword evidence="5" id="KW-1185">Reference proteome</keyword>
<keyword evidence="2 3" id="KW-0040">ANK repeat</keyword>
<name>A0ABS9KUA4_9BACT</name>
<dbReference type="SUPFAM" id="SSF48403">
    <property type="entry name" value="Ankyrin repeat"/>
    <property type="match status" value="1"/>
</dbReference>
<dbReference type="PROSITE" id="PS50297">
    <property type="entry name" value="ANK_REP_REGION"/>
    <property type="match status" value="2"/>
</dbReference>
<evidence type="ECO:0000256" key="2">
    <source>
        <dbReference type="ARBA" id="ARBA00023043"/>
    </source>
</evidence>
<feature type="repeat" description="ANK" evidence="3">
    <location>
        <begin position="57"/>
        <end position="82"/>
    </location>
</feature>
<evidence type="ECO:0000256" key="1">
    <source>
        <dbReference type="ARBA" id="ARBA00022737"/>
    </source>
</evidence>
<dbReference type="PANTHER" id="PTHR24198">
    <property type="entry name" value="ANKYRIN REPEAT AND PROTEIN KINASE DOMAIN-CONTAINING PROTEIN"/>
    <property type="match status" value="1"/>
</dbReference>
<dbReference type="Gene3D" id="1.25.40.20">
    <property type="entry name" value="Ankyrin repeat-containing domain"/>
    <property type="match status" value="2"/>
</dbReference>
<dbReference type="RefSeq" id="WP_237874143.1">
    <property type="nucleotide sequence ID" value="NZ_JAKLTR010000010.1"/>
</dbReference>
<keyword evidence="1" id="KW-0677">Repeat</keyword>
<dbReference type="Pfam" id="PF00023">
    <property type="entry name" value="Ank"/>
    <property type="match status" value="1"/>
</dbReference>
<reference evidence="4" key="1">
    <citation type="submission" date="2022-01" db="EMBL/GenBank/DDBJ databases">
        <authorList>
            <person name="Jo J.-H."/>
            <person name="Im W.-T."/>
        </authorList>
    </citation>
    <scope>NUCLEOTIDE SEQUENCE</scope>
    <source>
        <strain evidence="4">NA20</strain>
    </source>
</reference>
<dbReference type="PANTHER" id="PTHR24198:SF165">
    <property type="entry name" value="ANKYRIN REPEAT-CONTAINING PROTEIN-RELATED"/>
    <property type="match status" value="1"/>
</dbReference>
<dbReference type="SMART" id="SM00248">
    <property type="entry name" value="ANK"/>
    <property type="match status" value="4"/>
</dbReference>
<feature type="repeat" description="ANK" evidence="3">
    <location>
        <begin position="233"/>
        <end position="265"/>
    </location>
</feature>